<keyword evidence="10" id="KW-0378">Hydrolase</keyword>
<dbReference type="SUPFAM" id="SSF56281">
    <property type="entry name" value="Metallo-hydrolase/oxidoreductase"/>
    <property type="match status" value="1"/>
</dbReference>
<comment type="caution">
    <text evidence="14">The sequence shown here is derived from an EMBL/GenBank/DDBJ whole genome shotgun (WGS) entry which is preliminary data.</text>
</comment>
<dbReference type="AlphaFoldDB" id="A0A917JN07"/>
<comment type="subcellular location">
    <subcellularLocation>
        <location evidence="3">Periplasm</location>
    </subcellularLocation>
</comment>
<evidence type="ECO:0000256" key="1">
    <source>
        <dbReference type="ARBA" id="ARBA00001526"/>
    </source>
</evidence>
<evidence type="ECO:0000256" key="12">
    <source>
        <dbReference type="ARBA" id="ARBA00023251"/>
    </source>
</evidence>
<name>A0A917JN07_9GAMM</name>
<reference evidence="14" key="1">
    <citation type="journal article" date="2014" name="Int. J. Syst. Evol. Microbiol.">
        <title>Complete genome sequence of Corynebacterium casei LMG S-19264T (=DSM 44701T), isolated from a smear-ripened cheese.</title>
        <authorList>
            <consortium name="US DOE Joint Genome Institute (JGI-PGF)"/>
            <person name="Walter F."/>
            <person name="Albersmeier A."/>
            <person name="Kalinowski J."/>
            <person name="Ruckert C."/>
        </authorList>
    </citation>
    <scope>NUCLEOTIDE SEQUENCE</scope>
    <source>
        <strain evidence="14">JCM 30804</strain>
    </source>
</reference>
<dbReference type="GO" id="GO:0042597">
    <property type="term" value="C:periplasmic space"/>
    <property type="evidence" value="ECO:0007669"/>
    <property type="project" value="UniProtKB-SubCell"/>
</dbReference>
<evidence type="ECO:0000313" key="14">
    <source>
        <dbReference type="EMBL" id="GGI78188.1"/>
    </source>
</evidence>
<comment type="catalytic activity">
    <reaction evidence="1">
        <text>a beta-lactam + H2O = a substituted beta-amino acid</text>
        <dbReference type="Rhea" id="RHEA:20401"/>
        <dbReference type="ChEBI" id="CHEBI:15377"/>
        <dbReference type="ChEBI" id="CHEBI:35627"/>
        <dbReference type="ChEBI" id="CHEBI:140347"/>
        <dbReference type="EC" id="3.5.2.6"/>
    </reaction>
</comment>
<dbReference type="GO" id="GO:0008270">
    <property type="term" value="F:zinc ion binding"/>
    <property type="evidence" value="ECO:0007669"/>
    <property type="project" value="InterPro"/>
</dbReference>
<evidence type="ECO:0000256" key="5">
    <source>
        <dbReference type="ARBA" id="ARBA00011245"/>
    </source>
</evidence>
<sequence>MMIRNIFIVFWLFSVVASADEQSLKIKKIADNVYQHVSYQTIEPWGMVSASGLIVVDGKDAYIIDTPWSQGDTQQLVNWIESKGFYPKSAIITHFHEDASGGLSFLNQSRVKTYATAKTNDLLRIKGREPANSEITSSTFQLVSDAIEIFYPGAGHTVDNVVVWLPQKSILFGGCFVKSLESKSLGNTEDASVQAWPDSIQNVIQKYPNIEVVVPGHGKAGDIELLRHTEKLALKIQSLQ</sequence>
<evidence type="ECO:0000259" key="13">
    <source>
        <dbReference type="SMART" id="SM00849"/>
    </source>
</evidence>
<evidence type="ECO:0000256" key="9">
    <source>
        <dbReference type="ARBA" id="ARBA00022764"/>
    </source>
</evidence>
<comment type="similarity">
    <text evidence="4">Belongs to the metallo-beta-lactamase superfamily. Class-B beta-lactamase family.</text>
</comment>
<proteinExistence type="inferred from homology"/>
<keyword evidence="8" id="KW-0732">Signal</keyword>
<dbReference type="Gene3D" id="3.60.15.10">
    <property type="entry name" value="Ribonuclease Z/Hydroxyacylglutathione hydrolase-like"/>
    <property type="match status" value="1"/>
</dbReference>
<dbReference type="EC" id="3.5.2.6" evidence="6"/>
<dbReference type="NCBIfam" id="NF012229">
    <property type="entry name" value="bla_class_B_core"/>
    <property type="match status" value="1"/>
</dbReference>
<accession>A0A917JN07</accession>
<dbReference type="SMART" id="SM00849">
    <property type="entry name" value="Lactamase_B"/>
    <property type="match status" value="1"/>
</dbReference>
<evidence type="ECO:0000256" key="8">
    <source>
        <dbReference type="ARBA" id="ARBA00022729"/>
    </source>
</evidence>
<keyword evidence="11" id="KW-0862">Zinc</keyword>
<dbReference type="InterPro" id="IPR036866">
    <property type="entry name" value="RibonucZ/Hydroxyglut_hydro"/>
</dbReference>
<evidence type="ECO:0000313" key="15">
    <source>
        <dbReference type="Proteomes" id="UP000613743"/>
    </source>
</evidence>
<reference evidence="14" key="2">
    <citation type="submission" date="2020-09" db="EMBL/GenBank/DDBJ databases">
        <authorList>
            <person name="Sun Q."/>
            <person name="Ohkuma M."/>
        </authorList>
    </citation>
    <scope>NUCLEOTIDE SEQUENCE</scope>
    <source>
        <strain evidence="14">JCM 30804</strain>
    </source>
</reference>
<keyword evidence="15" id="KW-1185">Reference proteome</keyword>
<comment type="subunit">
    <text evidence="5">Monomer.</text>
</comment>
<dbReference type="GO" id="GO:0008800">
    <property type="term" value="F:beta-lactamase activity"/>
    <property type="evidence" value="ECO:0007669"/>
    <property type="project" value="UniProtKB-EC"/>
</dbReference>
<evidence type="ECO:0000256" key="3">
    <source>
        <dbReference type="ARBA" id="ARBA00004418"/>
    </source>
</evidence>
<dbReference type="PROSITE" id="PS00744">
    <property type="entry name" value="BETA_LACTAMASE_B_2"/>
    <property type="match status" value="1"/>
</dbReference>
<keyword evidence="9" id="KW-0574">Periplasm</keyword>
<keyword evidence="12" id="KW-0046">Antibiotic resistance</keyword>
<dbReference type="GO" id="GO:0046677">
    <property type="term" value="P:response to antibiotic"/>
    <property type="evidence" value="ECO:0007669"/>
    <property type="project" value="UniProtKB-KW"/>
</dbReference>
<dbReference type="PANTHER" id="PTHR42951:SF4">
    <property type="entry name" value="ACYL-COENZYME A THIOESTERASE MBLAC2"/>
    <property type="match status" value="1"/>
</dbReference>
<dbReference type="Pfam" id="PF00753">
    <property type="entry name" value="Lactamase_B"/>
    <property type="match status" value="1"/>
</dbReference>
<comment type="cofactor">
    <cofactor evidence="2">
        <name>Zn(2+)</name>
        <dbReference type="ChEBI" id="CHEBI:29105"/>
    </cofactor>
</comment>
<feature type="domain" description="Metallo-beta-lactamase" evidence="13">
    <location>
        <begin position="49"/>
        <end position="217"/>
    </location>
</feature>
<evidence type="ECO:0000256" key="2">
    <source>
        <dbReference type="ARBA" id="ARBA00001947"/>
    </source>
</evidence>
<gene>
    <name evidence="14" type="ORF">GCM10009332_14480</name>
</gene>
<evidence type="ECO:0000256" key="4">
    <source>
        <dbReference type="ARBA" id="ARBA00005250"/>
    </source>
</evidence>
<organism evidence="14 15">
    <name type="scientific">Shewanella gelidii</name>
    <dbReference type="NCBI Taxonomy" id="1642821"/>
    <lineage>
        <taxon>Bacteria</taxon>
        <taxon>Pseudomonadati</taxon>
        <taxon>Pseudomonadota</taxon>
        <taxon>Gammaproteobacteria</taxon>
        <taxon>Alteromonadales</taxon>
        <taxon>Shewanellaceae</taxon>
        <taxon>Shewanella</taxon>
    </lineage>
</organism>
<dbReference type="GO" id="GO:0017001">
    <property type="term" value="P:antibiotic catabolic process"/>
    <property type="evidence" value="ECO:0007669"/>
    <property type="project" value="InterPro"/>
</dbReference>
<keyword evidence="7" id="KW-0479">Metal-binding</keyword>
<dbReference type="InterPro" id="IPR001279">
    <property type="entry name" value="Metallo-B-lactamas"/>
</dbReference>
<protein>
    <recommendedName>
        <fullName evidence="6">beta-lactamase</fullName>
        <ecNumber evidence="6">3.5.2.6</ecNumber>
    </recommendedName>
</protein>
<dbReference type="PANTHER" id="PTHR42951">
    <property type="entry name" value="METALLO-BETA-LACTAMASE DOMAIN-CONTAINING"/>
    <property type="match status" value="1"/>
</dbReference>
<dbReference type="InterPro" id="IPR050855">
    <property type="entry name" value="NDM-1-like"/>
</dbReference>
<evidence type="ECO:0000256" key="6">
    <source>
        <dbReference type="ARBA" id="ARBA00012865"/>
    </source>
</evidence>
<evidence type="ECO:0000256" key="7">
    <source>
        <dbReference type="ARBA" id="ARBA00022723"/>
    </source>
</evidence>
<dbReference type="EMBL" id="BMPZ01000003">
    <property type="protein sequence ID" value="GGI78188.1"/>
    <property type="molecule type" value="Genomic_DNA"/>
</dbReference>
<dbReference type="InterPro" id="IPR001018">
    <property type="entry name" value="Beta-lactamase_class-B_CS"/>
</dbReference>
<evidence type="ECO:0000256" key="10">
    <source>
        <dbReference type="ARBA" id="ARBA00022801"/>
    </source>
</evidence>
<dbReference type="Proteomes" id="UP000613743">
    <property type="component" value="Unassembled WGS sequence"/>
</dbReference>
<dbReference type="NCBIfam" id="NF033088">
    <property type="entry name" value="bla_subclass_B1"/>
    <property type="match status" value="1"/>
</dbReference>
<dbReference type="InterPro" id="IPR058199">
    <property type="entry name" value="BlaB//VIM/IMP-1"/>
</dbReference>
<evidence type="ECO:0000256" key="11">
    <source>
        <dbReference type="ARBA" id="ARBA00022833"/>
    </source>
</evidence>